<name>Q7UJE1_RHOBA</name>
<evidence type="ECO:0000313" key="3">
    <source>
        <dbReference type="Proteomes" id="UP000001025"/>
    </source>
</evidence>
<reference evidence="2 3" key="1">
    <citation type="journal article" date="2003" name="Proc. Natl. Acad. Sci. U.S.A.">
        <title>Complete genome sequence of the marine planctomycete Pirellula sp. strain 1.</title>
        <authorList>
            <person name="Gloeckner F.O."/>
            <person name="Kube M."/>
            <person name="Bauer M."/>
            <person name="Teeling H."/>
            <person name="Lombardot T."/>
            <person name="Ludwig W."/>
            <person name="Gade D."/>
            <person name="Beck A."/>
            <person name="Borzym K."/>
            <person name="Heitmann K."/>
            <person name="Rabus R."/>
            <person name="Schlesner H."/>
            <person name="Amann R."/>
            <person name="Reinhardt R."/>
        </authorList>
    </citation>
    <scope>NUCLEOTIDE SEQUENCE [LARGE SCALE GENOMIC DNA]</scope>
    <source>
        <strain evidence="3">DSM 10527 / NCIMB 13988 / SH1</strain>
    </source>
</reference>
<sequence length="195" mass="21769">MAGQVQKESPMSETLIGLRSLVELNVHHGVQWNPDDGPRRSKTSVGRWQFVRFDFFAEGLAVFALLFSNLLEGGRDLSGSFFWMLFEVFLGEVLLVEQFVQGTSVLVTSFFLFWCTFNVAEIATGFASRFHEIGVGFFSDVVSFPLFAKFADGERWGGKAGSDAQNKSQAFHQAGSSSKDQVGFRREPTRPSTHH</sequence>
<dbReference type="EMBL" id="BX294154">
    <property type="protein sequence ID" value="CAD77317.1"/>
    <property type="molecule type" value="Genomic_DNA"/>
</dbReference>
<feature type="region of interest" description="Disordered" evidence="1">
    <location>
        <begin position="158"/>
        <end position="195"/>
    </location>
</feature>
<keyword evidence="3" id="KW-1185">Reference proteome</keyword>
<dbReference type="KEGG" id="rba:RB11951"/>
<proteinExistence type="predicted"/>
<feature type="compositionally biased region" description="Polar residues" evidence="1">
    <location>
        <begin position="163"/>
        <end position="180"/>
    </location>
</feature>
<dbReference type="InParanoid" id="Q7UJE1"/>
<dbReference type="AlphaFoldDB" id="Q7UJE1"/>
<organism evidence="2 3">
    <name type="scientific">Rhodopirellula baltica (strain DSM 10527 / NCIMB 13988 / SH1)</name>
    <dbReference type="NCBI Taxonomy" id="243090"/>
    <lineage>
        <taxon>Bacteria</taxon>
        <taxon>Pseudomonadati</taxon>
        <taxon>Planctomycetota</taxon>
        <taxon>Planctomycetia</taxon>
        <taxon>Pirellulales</taxon>
        <taxon>Pirellulaceae</taxon>
        <taxon>Rhodopirellula</taxon>
    </lineage>
</organism>
<dbReference type="Proteomes" id="UP000001025">
    <property type="component" value="Chromosome"/>
</dbReference>
<gene>
    <name evidence="2" type="ordered locus">RB11951</name>
</gene>
<dbReference type="EnsemblBacteria" id="CAD77317">
    <property type="protein sequence ID" value="CAD77317"/>
    <property type="gene ID" value="RB11951"/>
</dbReference>
<dbReference type="HOGENOM" id="CLU_1395356_0_0_0"/>
<evidence type="ECO:0000256" key="1">
    <source>
        <dbReference type="SAM" id="MobiDB-lite"/>
    </source>
</evidence>
<accession>Q7UJE1</accession>
<protein>
    <submittedName>
        <fullName evidence="2">Uncharacterized protein</fullName>
    </submittedName>
</protein>
<evidence type="ECO:0000313" key="2">
    <source>
        <dbReference type="EMBL" id="CAD77317.1"/>
    </source>
</evidence>